<dbReference type="GO" id="GO:0016020">
    <property type="term" value="C:membrane"/>
    <property type="evidence" value="ECO:0007669"/>
    <property type="project" value="UniProtKB-SubCell"/>
</dbReference>
<evidence type="ECO:0000259" key="8">
    <source>
        <dbReference type="Pfam" id="PF12821"/>
    </source>
</evidence>
<gene>
    <name evidence="9" type="ORF">V5E97_22320</name>
</gene>
<dbReference type="InterPro" id="IPR024528">
    <property type="entry name" value="ThrE_2"/>
</dbReference>
<proteinExistence type="inferred from homology"/>
<evidence type="ECO:0000256" key="1">
    <source>
        <dbReference type="ARBA" id="ARBA00004141"/>
    </source>
</evidence>
<protein>
    <submittedName>
        <fullName evidence="9">Threonine/serine exporter family protein</fullName>
    </submittedName>
</protein>
<dbReference type="InterPro" id="IPR051361">
    <property type="entry name" value="ThrE/Ser_Exporter"/>
</dbReference>
<evidence type="ECO:0000313" key="9">
    <source>
        <dbReference type="EMBL" id="XBH01086.1"/>
    </source>
</evidence>
<dbReference type="PANTHER" id="PTHR31082:SF4">
    <property type="entry name" value="PHEROMONE-REGULATED MEMBRANE PROTEIN 10"/>
    <property type="match status" value="1"/>
</dbReference>
<evidence type="ECO:0000256" key="2">
    <source>
        <dbReference type="ARBA" id="ARBA00022692"/>
    </source>
</evidence>
<sequence length="426" mass="44797">MSVTSPSATPNQDAAAASSQAADEELILALGRALHQVGQPAHRLESTLGRVADRLELELQAFSLPTGLLISFERPGEGATTTRLLRLPPRPTNLECLRRLSIESETLACGRFAPREAIERIKELMNDSRRWGPVASVLGFLLSASAFSVFFGGGLRELSVATVLGLAVGLVALAFGNSRSLSRRFELTAAAVAGFIAALSDAYIGHYVHWIPLASGLVILLPGLSLVDSIEELANGHLASGASRMAGVGIVFLALIFGVLMGVELVGLIAEEVQPGGAIPLPWWAKLLALPVVALGSTFRFQARLADMPWILLGSAVAFGASRAGTRLGNPLLGPFMGALVLGMVANLYARWYEPTPQLLIVPGLALLVPGSFGLRSLDSLLSGATVTGLEQGFQMFMMTIALVAGLLFSNSMVASEVNPRQTAGP</sequence>
<dbReference type="InterPro" id="IPR010619">
    <property type="entry name" value="ThrE-like_N"/>
</dbReference>
<organism evidence="9">
    <name type="scientific">Singulisphaera sp. Ch08</name>
    <dbReference type="NCBI Taxonomy" id="3120278"/>
    <lineage>
        <taxon>Bacteria</taxon>
        <taxon>Pseudomonadati</taxon>
        <taxon>Planctomycetota</taxon>
        <taxon>Planctomycetia</taxon>
        <taxon>Isosphaerales</taxon>
        <taxon>Isosphaeraceae</taxon>
        <taxon>Singulisphaera</taxon>
    </lineage>
</organism>
<feature type="transmembrane region" description="Helical" evidence="6">
    <location>
        <begin position="131"/>
        <end position="152"/>
    </location>
</feature>
<dbReference type="EMBL" id="CP155447">
    <property type="protein sequence ID" value="XBH01086.1"/>
    <property type="molecule type" value="Genomic_DNA"/>
</dbReference>
<feature type="domain" description="Threonine/Serine exporter ThrE" evidence="8">
    <location>
        <begin position="291"/>
        <end position="412"/>
    </location>
</feature>
<evidence type="ECO:0000259" key="7">
    <source>
        <dbReference type="Pfam" id="PF06738"/>
    </source>
</evidence>
<feature type="transmembrane region" description="Helical" evidence="6">
    <location>
        <begin position="187"/>
        <end position="204"/>
    </location>
</feature>
<evidence type="ECO:0000256" key="4">
    <source>
        <dbReference type="ARBA" id="ARBA00023136"/>
    </source>
</evidence>
<name>A0AAU7C757_9BACT</name>
<dbReference type="GO" id="GO:0022857">
    <property type="term" value="F:transmembrane transporter activity"/>
    <property type="evidence" value="ECO:0007669"/>
    <property type="project" value="InterPro"/>
</dbReference>
<evidence type="ECO:0000256" key="6">
    <source>
        <dbReference type="SAM" id="Phobius"/>
    </source>
</evidence>
<dbReference type="AlphaFoldDB" id="A0AAU7C757"/>
<feature type="domain" description="Threonine/serine exporter-like N-terminal" evidence="7">
    <location>
        <begin position="26"/>
        <end position="265"/>
    </location>
</feature>
<keyword evidence="4 6" id="KW-0472">Membrane</keyword>
<feature type="transmembrane region" description="Helical" evidence="6">
    <location>
        <begin position="248"/>
        <end position="269"/>
    </location>
</feature>
<evidence type="ECO:0000256" key="3">
    <source>
        <dbReference type="ARBA" id="ARBA00022989"/>
    </source>
</evidence>
<accession>A0AAU7C757</accession>
<reference evidence="9" key="1">
    <citation type="submission" date="2024-05" db="EMBL/GenBank/DDBJ databases">
        <title>Planctomycetes of the genus Singulisphaera possess chitinolytic capabilities.</title>
        <authorList>
            <person name="Ivanova A."/>
        </authorList>
    </citation>
    <scope>NUCLEOTIDE SEQUENCE</scope>
    <source>
        <strain evidence="9">Ch08T</strain>
    </source>
</reference>
<comment type="subcellular location">
    <subcellularLocation>
        <location evidence="1">Membrane</location>
        <topology evidence="1">Multi-pass membrane protein</topology>
    </subcellularLocation>
</comment>
<feature type="transmembrane region" description="Helical" evidence="6">
    <location>
        <begin position="158"/>
        <end position="175"/>
    </location>
</feature>
<dbReference type="RefSeq" id="WP_406693774.1">
    <property type="nucleotide sequence ID" value="NZ_CP155447.1"/>
</dbReference>
<evidence type="ECO:0000256" key="5">
    <source>
        <dbReference type="ARBA" id="ARBA00034125"/>
    </source>
</evidence>
<feature type="transmembrane region" description="Helical" evidence="6">
    <location>
        <begin position="357"/>
        <end position="375"/>
    </location>
</feature>
<keyword evidence="2 6" id="KW-0812">Transmembrane</keyword>
<dbReference type="Pfam" id="PF06738">
    <property type="entry name" value="ThrE"/>
    <property type="match status" value="1"/>
</dbReference>
<keyword evidence="3 6" id="KW-1133">Transmembrane helix</keyword>
<feature type="transmembrane region" description="Helical" evidence="6">
    <location>
        <begin position="210"/>
        <end position="227"/>
    </location>
</feature>
<dbReference type="PANTHER" id="PTHR31082">
    <property type="entry name" value="PHEROMONE-REGULATED MEMBRANE PROTEIN 10"/>
    <property type="match status" value="1"/>
</dbReference>
<feature type="transmembrane region" description="Helical" evidence="6">
    <location>
        <begin position="395"/>
        <end position="414"/>
    </location>
</feature>
<feature type="transmembrane region" description="Helical" evidence="6">
    <location>
        <begin position="281"/>
        <end position="301"/>
    </location>
</feature>
<comment type="similarity">
    <text evidence="5">Belongs to the ThrE exporter (TC 2.A.79) family.</text>
</comment>
<feature type="transmembrane region" description="Helical" evidence="6">
    <location>
        <begin position="308"/>
        <end position="326"/>
    </location>
</feature>
<feature type="transmembrane region" description="Helical" evidence="6">
    <location>
        <begin position="332"/>
        <end position="350"/>
    </location>
</feature>
<dbReference type="Pfam" id="PF12821">
    <property type="entry name" value="ThrE_2"/>
    <property type="match status" value="1"/>
</dbReference>